<evidence type="ECO:0000256" key="1">
    <source>
        <dbReference type="ARBA" id="ARBA00009437"/>
    </source>
</evidence>
<dbReference type="Proteomes" id="UP000236327">
    <property type="component" value="Unassembled WGS sequence"/>
</dbReference>
<dbReference type="EMBL" id="LYMM01000084">
    <property type="protein sequence ID" value="PNU02226.1"/>
    <property type="molecule type" value="Genomic_DNA"/>
</dbReference>
<evidence type="ECO:0000256" key="3">
    <source>
        <dbReference type="ARBA" id="ARBA00023125"/>
    </source>
</evidence>
<evidence type="ECO:0000259" key="5">
    <source>
        <dbReference type="PROSITE" id="PS50931"/>
    </source>
</evidence>
<dbReference type="Gene3D" id="3.40.190.290">
    <property type="match status" value="1"/>
</dbReference>
<dbReference type="GO" id="GO:0003700">
    <property type="term" value="F:DNA-binding transcription factor activity"/>
    <property type="evidence" value="ECO:0007669"/>
    <property type="project" value="InterPro"/>
</dbReference>
<dbReference type="PANTHER" id="PTHR30537:SF81">
    <property type="entry name" value="TRANSCRIPTIONAL REGULATOR-RELATED"/>
    <property type="match status" value="1"/>
</dbReference>
<dbReference type="CDD" id="cd08422">
    <property type="entry name" value="PBP2_CrgA_like"/>
    <property type="match status" value="1"/>
</dbReference>
<dbReference type="InterPro" id="IPR036388">
    <property type="entry name" value="WH-like_DNA-bd_sf"/>
</dbReference>
<name>A0A2K2FTX0_9SPHN</name>
<reference evidence="6 7" key="1">
    <citation type="submission" date="2016-05" db="EMBL/GenBank/DDBJ databases">
        <title>Complete genome sequence of Novosphingobium guangzhouense SA925(T).</title>
        <authorList>
            <person name="Sha S."/>
        </authorList>
    </citation>
    <scope>NUCLEOTIDE SEQUENCE [LARGE SCALE GENOMIC DNA]</scope>
    <source>
        <strain evidence="6 7">SA925</strain>
    </source>
</reference>
<dbReference type="Pfam" id="PF00126">
    <property type="entry name" value="HTH_1"/>
    <property type="match status" value="1"/>
</dbReference>
<dbReference type="OrthoDB" id="9786526at2"/>
<keyword evidence="7" id="KW-1185">Reference proteome</keyword>
<protein>
    <submittedName>
        <fullName evidence="6">LysR family transcriptional regulator</fullName>
    </submittedName>
</protein>
<dbReference type="Pfam" id="PF03466">
    <property type="entry name" value="LysR_substrate"/>
    <property type="match status" value="1"/>
</dbReference>
<dbReference type="SUPFAM" id="SSF53850">
    <property type="entry name" value="Periplasmic binding protein-like II"/>
    <property type="match status" value="1"/>
</dbReference>
<dbReference type="GO" id="GO:0006351">
    <property type="term" value="P:DNA-templated transcription"/>
    <property type="evidence" value="ECO:0007669"/>
    <property type="project" value="TreeGrafter"/>
</dbReference>
<keyword evidence="4" id="KW-0804">Transcription</keyword>
<evidence type="ECO:0000313" key="6">
    <source>
        <dbReference type="EMBL" id="PNU02226.1"/>
    </source>
</evidence>
<accession>A0A2K2FTX0</accession>
<dbReference type="InterPro" id="IPR058163">
    <property type="entry name" value="LysR-type_TF_proteobact-type"/>
</dbReference>
<dbReference type="SUPFAM" id="SSF46785">
    <property type="entry name" value="Winged helix' DNA-binding domain"/>
    <property type="match status" value="1"/>
</dbReference>
<feature type="domain" description="HTH lysR-type" evidence="5">
    <location>
        <begin position="2"/>
        <end position="59"/>
    </location>
</feature>
<comment type="caution">
    <text evidence="6">The sequence shown here is derived from an EMBL/GenBank/DDBJ whole genome shotgun (WGS) entry which is preliminary data.</text>
</comment>
<dbReference type="PROSITE" id="PS50931">
    <property type="entry name" value="HTH_LYSR"/>
    <property type="match status" value="1"/>
</dbReference>
<evidence type="ECO:0000256" key="2">
    <source>
        <dbReference type="ARBA" id="ARBA00023015"/>
    </source>
</evidence>
<dbReference type="PANTHER" id="PTHR30537">
    <property type="entry name" value="HTH-TYPE TRANSCRIPTIONAL REGULATOR"/>
    <property type="match status" value="1"/>
</dbReference>
<gene>
    <name evidence="6" type="ORF">A8V01_10180</name>
</gene>
<proteinExistence type="inferred from homology"/>
<comment type="similarity">
    <text evidence="1">Belongs to the LysR transcriptional regulatory family.</text>
</comment>
<evidence type="ECO:0000313" key="7">
    <source>
        <dbReference type="Proteomes" id="UP000236327"/>
    </source>
</evidence>
<organism evidence="6 7">
    <name type="scientific">Novosphingobium guangzhouense</name>
    <dbReference type="NCBI Taxonomy" id="1850347"/>
    <lineage>
        <taxon>Bacteria</taxon>
        <taxon>Pseudomonadati</taxon>
        <taxon>Pseudomonadota</taxon>
        <taxon>Alphaproteobacteria</taxon>
        <taxon>Sphingomonadales</taxon>
        <taxon>Sphingomonadaceae</taxon>
        <taxon>Novosphingobium</taxon>
    </lineage>
</organism>
<evidence type="ECO:0000256" key="4">
    <source>
        <dbReference type="ARBA" id="ARBA00023163"/>
    </source>
</evidence>
<dbReference type="GO" id="GO:0043565">
    <property type="term" value="F:sequence-specific DNA binding"/>
    <property type="evidence" value="ECO:0007669"/>
    <property type="project" value="TreeGrafter"/>
</dbReference>
<dbReference type="AlphaFoldDB" id="A0A2K2FTX0"/>
<dbReference type="InterPro" id="IPR005119">
    <property type="entry name" value="LysR_subst-bd"/>
</dbReference>
<dbReference type="Gene3D" id="1.10.10.10">
    <property type="entry name" value="Winged helix-like DNA-binding domain superfamily/Winged helix DNA-binding domain"/>
    <property type="match status" value="1"/>
</dbReference>
<dbReference type="InterPro" id="IPR000847">
    <property type="entry name" value="LysR_HTH_N"/>
</dbReference>
<dbReference type="FunFam" id="1.10.10.10:FF:000001">
    <property type="entry name" value="LysR family transcriptional regulator"/>
    <property type="match status" value="1"/>
</dbReference>
<dbReference type="RefSeq" id="WP_103099005.1">
    <property type="nucleotide sequence ID" value="NZ_LYMM01000084.1"/>
</dbReference>
<keyword evidence="3" id="KW-0238">DNA-binding</keyword>
<keyword evidence="2" id="KW-0805">Transcription regulation</keyword>
<sequence>MMKLDGVAAFIAVAEAGSISEAARRLGLAKSVVSERVAELERLLGASLMQRTTRKLSLTGEGELFLDRARKIIRETVEAQAEIAERRGSLSGPLRLAGPIGFGTLHLGRMLNAFLAVHPAIDLSLDLDDKFVDVAADGYDAVIRHGPIQDTRLIAKRLASSRRVLVAAPSYLEKHGAPTSLDELGRACAILYSNRSADWRFSAGVRETVLRPRACLRVNNGIVMRDAALAGLGIALLPTFFTYQELANGTLQQVHVGAEAQGAELYIAYTRNRSASAKLAALTEWLRAEIGTPAYWERPFIEP</sequence>
<dbReference type="InterPro" id="IPR036390">
    <property type="entry name" value="WH_DNA-bd_sf"/>
</dbReference>